<feature type="compositionally biased region" description="Polar residues" evidence="2">
    <location>
        <begin position="177"/>
        <end position="189"/>
    </location>
</feature>
<feature type="compositionally biased region" description="Low complexity" evidence="2">
    <location>
        <begin position="92"/>
        <end position="109"/>
    </location>
</feature>
<feature type="compositionally biased region" description="Polar residues" evidence="2">
    <location>
        <begin position="378"/>
        <end position="388"/>
    </location>
</feature>
<feature type="coiled-coil region" evidence="1">
    <location>
        <begin position="522"/>
        <end position="597"/>
    </location>
</feature>
<name>A0A9P4HIF9_9PLEO</name>
<dbReference type="EMBL" id="ML978162">
    <property type="protein sequence ID" value="KAF2034160.1"/>
    <property type="molecule type" value="Genomic_DNA"/>
</dbReference>
<keyword evidence="1" id="KW-0175">Coiled coil</keyword>
<feature type="compositionally biased region" description="Low complexity" evidence="2">
    <location>
        <begin position="253"/>
        <end position="264"/>
    </location>
</feature>
<feature type="compositionally biased region" description="Low complexity" evidence="2">
    <location>
        <begin position="209"/>
        <end position="230"/>
    </location>
</feature>
<feature type="compositionally biased region" description="Low complexity" evidence="2">
    <location>
        <begin position="273"/>
        <end position="319"/>
    </location>
</feature>
<organism evidence="3 4">
    <name type="scientific">Setomelanomma holmii</name>
    <dbReference type="NCBI Taxonomy" id="210430"/>
    <lineage>
        <taxon>Eukaryota</taxon>
        <taxon>Fungi</taxon>
        <taxon>Dikarya</taxon>
        <taxon>Ascomycota</taxon>
        <taxon>Pezizomycotina</taxon>
        <taxon>Dothideomycetes</taxon>
        <taxon>Pleosporomycetidae</taxon>
        <taxon>Pleosporales</taxon>
        <taxon>Pleosporineae</taxon>
        <taxon>Phaeosphaeriaceae</taxon>
        <taxon>Setomelanomma</taxon>
    </lineage>
</organism>
<keyword evidence="4" id="KW-1185">Reference proteome</keyword>
<reference evidence="3" key="1">
    <citation type="journal article" date="2020" name="Stud. Mycol.">
        <title>101 Dothideomycetes genomes: a test case for predicting lifestyles and emergence of pathogens.</title>
        <authorList>
            <person name="Haridas S."/>
            <person name="Albert R."/>
            <person name="Binder M."/>
            <person name="Bloem J."/>
            <person name="Labutti K."/>
            <person name="Salamov A."/>
            <person name="Andreopoulos B."/>
            <person name="Baker S."/>
            <person name="Barry K."/>
            <person name="Bills G."/>
            <person name="Bluhm B."/>
            <person name="Cannon C."/>
            <person name="Castanera R."/>
            <person name="Culley D."/>
            <person name="Daum C."/>
            <person name="Ezra D."/>
            <person name="Gonzalez J."/>
            <person name="Henrissat B."/>
            <person name="Kuo A."/>
            <person name="Liang C."/>
            <person name="Lipzen A."/>
            <person name="Lutzoni F."/>
            <person name="Magnuson J."/>
            <person name="Mondo S."/>
            <person name="Nolan M."/>
            <person name="Ohm R."/>
            <person name="Pangilinan J."/>
            <person name="Park H.-J."/>
            <person name="Ramirez L."/>
            <person name="Alfaro M."/>
            <person name="Sun H."/>
            <person name="Tritt A."/>
            <person name="Yoshinaga Y."/>
            <person name="Zwiers L.-H."/>
            <person name="Turgeon B."/>
            <person name="Goodwin S."/>
            <person name="Spatafora J."/>
            <person name="Crous P."/>
            <person name="Grigoriev I."/>
        </authorList>
    </citation>
    <scope>NUCLEOTIDE SEQUENCE</scope>
    <source>
        <strain evidence="3">CBS 110217</strain>
    </source>
</reference>
<evidence type="ECO:0000313" key="4">
    <source>
        <dbReference type="Proteomes" id="UP000799777"/>
    </source>
</evidence>
<feature type="compositionally biased region" description="Polar residues" evidence="2">
    <location>
        <begin position="328"/>
        <end position="359"/>
    </location>
</feature>
<evidence type="ECO:0000256" key="1">
    <source>
        <dbReference type="SAM" id="Coils"/>
    </source>
</evidence>
<evidence type="ECO:0000313" key="3">
    <source>
        <dbReference type="EMBL" id="KAF2034160.1"/>
    </source>
</evidence>
<evidence type="ECO:0000256" key="2">
    <source>
        <dbReference type="SAM" id="MobiDB-lite"/>
    </source>
</evidence>
<protein>
    <submittedName>
        <fullName evidence="3">Uncharacterized protein</fullName>
    </submittedName>
</protein>
<gene>
    <name evidence="3" type="ORF">EK21DRAFT_108204</name>
</gene>
<feature type="region of interest" description="Disordered" evidence="2">
    <location>
        <begin position="437"/>
        <end position="483"/>
    </location>
</feature>
<feature type="region of interest" description="Disordered" evidence="2">
    <location>
        <begin position="251"/>
        <end position="406"/>
    </location>
</feature>
<feature type="compositionally biased region" description="Low complexity" evidence="2">
    <location>
        <begin position="437"/>
        <end position="464"/>
    </location>
</feature>
<comment type="caution">
    <text evidence="3">The sequence shown here is derived from an EMBL/GenBank/DDBJ whole genome shotgun (WGS) entry which is preliminary data.</text>
</comment>
<feature type="compositionally biased region" description="Polar residues" evidence="2">
    <location>
        <begin position="1"/>
        <end position="13"/>
    </location>
</feature>
<feature type="region of interest" description="Disordered" evidence="2">
    <location>
        <begin position="84"/>
        <end position="143"/>
    </location>
</feature>
<feature type="region of interest" description="Disordered" evidence="2">
    <location>
        <begin position="1"/>
        <end position="20"/>
    </location>
</feature>
<accession>A0A9P4HIF9</accession>
<feature type="region of interest" description="Disordered" evidence="2">
    <location>
        <begin position="177"/>
        <end position="239"/>
    </location>
</feature>
<dbReference type="OrthoDB" id="3692269at2759"/>
<feature type="compositionally biased region" description="Low complexity" evidence="2">
    <location>
        <begin position="124"/>
        <end position="143"/>
    </location>
</feature>
<proteinExistence type="predicted"/>
<dbReference type="Proteomes" id="UP000799777">
    <property type="component" value="Unassembled WGS sequence"/>
</dbReference>
<dbReference type="AlphaFoldDB" id="A0A9P4HIF9"/>
<sequence length="693" mass="78079">MAAGNNHHNSSWVQQQLRQQQQLPASCNGYNQFSNVPHQQQMQQPVMHNGHVPIAGRAGPALMMPVTFPNPQNGYGYTMPTLNSGFNQAPGSPQQRPTTAQAQAQSTPRMNPVAPSPAQQRTMALAAQHQQQQRNAHKQAIQQQQQQMAALDISFLNGALGLNQDFSAYGTPYSTPPVSFTNSPSQQNMAIPRASVSPQQQAEPLSARQQSQVQQQGQPQQNGHPQQNGQREQQRVAQQETQAIDPELMLSVQQQQQRARQQAQTLQDHVQPRNQTPRQYQAQQQRTPPQQVQATQAKGCRQTQGQIQSQSPQHTQQTSRSGTHYAGNATNATKTQVSTPTGTPKMSHQTFPGNLSAVSSIKHGSDGTPMTPARRLSANAQPNSPQRQGTKRRASDEFSESPQANKRLAVASANVLQTPPGYENLYTRQFQVTPEQLAAARKQAQQQIQQQKAKAPEQQGPPAETGDSHAVDNQKVKQTQGTASGPIDAAQRLQLHTKVQALPAQRPTTNGHMPTFNHQVQLEKSRRDAAQDKARLEQIEEQEQKKRDEAIARAAWERQEKERQAKQAEYDEWYKAQEEARLERERKRIRKEQLRKDESALFRHYDEYLEHFPLGPGEYRNSYHTTLLANRHMPDDLNSDLALAIQYAKDHWYYFIRFNTKEVAECAKDQRKILADREKKEKENALAPSMFRR</sequence>
<feature type="compositionally biased region" description="Basic and acidic residues" evidence="2">
    <location>
        <begin position="466"/>
        <end position="475"/>
    </location>
</feature>